<accession>A0A1H9E631</accession>
<dbReference type="PROSITE" id="PS51819">
    <property type="entry name" value="VOC"/>
    <property type="match status" value="1"/>
</dbReference>
<dbReference type="EMBL" id="FOES01000008">
    <property type="protein sequence ID" value="SEQ21119.1"/>
    <property type="molecule type" value="Genomic_DNA"/>
</dbReference>
<keyword evidence="2" id="KW-0223">Dioxygenase</keyword>
<protein>
    <submittedName>
        <fullName evidence="2">Catechol 2,3-dioxygenase</fullName>
    </submittedName>
</protein>
<dbReference type="InterPro" id="IPR029068">
    <property type="entry name" value="Glyas_Bleomycin-R_OHBP_Dase"/>
</dbReference>
<name>A0A1H9E631_9BACI</name>
<evidence type="ECO:0000313" key="3">
    <source>
        <dbReference type="Proteomes" id="UP000199427"/>
    </source>
</evidence>
<dbReference type="RefSeq" id="WP_091773138.1">
    <property type="nucleotide sequence ID" value="NZ_CAESCL010000002.1"/>
</dbReference>
<dbReference type="OrthoDB" id="9792626at2"/>
<dbReference type="PANTHER" id="PTHR43279">
    <property type="entry name" value="CATECHOL-2,3-DIOXYGENASE"/>
    <property type="match status" value="1"/>
</dbReference>
<keyword evidence="2" id="KW-0560">Oxidoreductase</keyword>
<dbReference type="Proteomes" id="UP000199427">
    <property type="component" value="Unassembled WGS sequence"/>
</dbReference>
<dbReference type="AlphaFoldDB" id="A0A1H9E631"/>
<organism evidence="2 3">
    <name type="scientific">Piscibacillus halophilus</name>
    <dbReference type="NCBI Taxonomy" id="571933"/>
    <lineage>
        <taxon>Bacteria</taxon>
        <taxon>Bacillati</taxon>
        <taxon>Bacillota</taxon>
        <taxon>Bacilli</taxon>
        <taxon>Bacillales</taxon>
        <taxon>Bacillaceae</taxon>
        <taxon>Piscibacillus</taxon>
    </lineage>
</organism>
<evidence type="ECO:0000313" key="2">
    <source>
        <dbReference type="EMBL" id="SEQ21119.1"/>
    </source>
</evidence>
<sequence length="276" mass="31867">MSFHKLPTKHIDQLSLNVSNLDQSITFYREMLGMKLLEQSERQAVFTFDGKNPILTIEQPNDVKPLDRRKTGLFHVAYLVPTRADLANVVYHFWRNQLPVQGASDHRVSEALYLADPDGNGIEIYRDRDPEEWKWQGNEVVMDTIPLDIQGLLKERTEEGWDGFTSDSMIGHIHLQVDDLKDVQPFYEKLGFDVVAKYGPQALFMSDNRYHHHIGLNVWNSRGGTKRDDHEVGLNWYSIKMTEGDRHHVKESFGEQVQDTEAGYFLEDPAGITIRI</sequence>
<reference evidence="2 3" key="1">
    <citation type="submission" date="2016-10" db="EMBL/GenBank/DDBJ databases">
        <authorList>
            <person name="de Groot N.N."/>
        </authorList>
    </citation>
    <scope>NUCLEOTIDE SEQUENCE [LARGE SCALE GENOMIC DNA]</scope>
    <source>
        <strain evidence="2 3">DSM 21633</strain>
    </source>
</reference>
<dbReference type="Pfam" id="PF00903">
    <property type="entry name" value="Glyoxalase"/>
    <property type="match status" value="1"/>
</dbReference>
<dbReference type="Gene3D" id="3.10.180.10">
    <property type="entry name" value="2,3-Dihydroxybiphenyl 1,2-Dioxygenase, domain 1"/>
    <property type="match status" value="2"/>
</dbReference>
<evidence type="ECO:0000259" key="1">
    <source>
        <dbReference type="PROSITE" id="PS51819"/>
    </source>
</evidence>
<dbReference type="InterPro" id="IPR037523">
    <property type="entry name" value="VOC_core"/>
</dbReference>
<keyword evidence="3" id="KW-1185">Reference proteome</keyword>
<dbReference type="PANTHER" id="PTHR43279:SF1">
    <property type="entry name" value="CATECHOL-2,3-DIOXYGENASE"/>
    <property type="match status" value="1"/>
</dbReference>
<dbReference type="STRING" id="571933.SAMN05216362_10874"/>
<proteinExistence type="predicted"/>
<dbReference type="InterPro" id="IPR004360">
    <property type="entry name" value="Glyas_Fos-R_dOase_dom"/>
</dbReference>
<gene>
    <name evidence="2" type="ORF">SAMN05216362_10874</name>
</gene>
<dbReference type="SUPFAM" id="SSF54593">
    <property type="entry name" value="Glyoxalase/Bleomycin resistance protein/Dihydroxybiphenyl dioxygenase"/>
    <property type="match status" value="2"/>
</dbReference>
<dbReference type="GO" id="GO:0051213">
    <property type="term" value="F:dioxygenase activity"/>
    <property type="evidence" value="ECO:0007669"/>
    <property type="project" value="UniProtKB-KW"/>
</dbReference>
<feature type="domain" description="VOC" evidence="1">
    <location>
        <begin position="10"/>
        <end position="127"/>
    </location>
</feature>